<evidence type="ECO:0000256" key="1">
    <source>
        <dbReference type="ARBA" id="ARBA00001974"/>
    </source>
</evidence>
<sequence>MGEPSPTKFRAIIVGAGPVGLYLAHALSRANIDYIVLEQYETVLRYQGAGVLLYPQTHRLLDQIGLYETIKKDLMISHTMKDLLTGNGRVIKSTPLWARLQEQHAYPMAVLSRAQLIALLHENLPDKGRVRTNAAVVDIKTHESGVKVHLRDGSAEEGTVLIGVDGVHSKTRQIMQQLGQTPPDSWPMTATFQGLYGCFRPCHGYEPGTFYQSRGSGIASQIMIGEKKGHFAIVRPKFLPTAESTRYTPEDRDRLAEELAGIMVGPGVRFGDVWAATDKETAAMVDQEEGYCDKWYHERIVLAGDAVHKSTSVTGLGVNTGINSAAVLANQLHHTLQSEPNPDTPALEDAFARYQQIRSFEASRLHTNGRRQVRGVTWATWTDWLWDRFVNPWIGVETVAALFSKLIVRGQMLDYVPFEDREVRVPWKNSPPGSG</sequence>
<gene>
    <name evidence="8" type="ORF">PG991_009598</name>
</gene>
<comment type="pathway">
    <text evidence="2">Secondary metabolite biosynthesis.</text>
</comment>
<evidence type="ECO:0000256" key="5">
    <source>
        <dbReference type="ARBA" id="ARBA00022827"/>
    </source>
</evidence>
<dbReference type="InterPro" id="IPR002938">
    <property type="entry name" value="FAD-bd"/>
</dbReference>
<evidence type="ECO:0000256" key="4">
    <source>
        <dbReference type="ARBA" id="ARBA00022630"/>
    </source>
</evidence>
<keyword evidence="4" id="KW-0285">Flavoprotein</keyword>
<reference evidence="8 9" key="1">
    <citation type="submission" date="2023-01" db="EMBL/GenBank/DDBJ databases">
        <title>Analysis of 21 Apiospora genomes using comparative genomics revels a genus with tremendous synthesis potential of carbohydrate active enzymes and secondary metabolites.</title>
        <authorList>
            <person name="Sorensen T."/>
        </authorList>
    </citation>
    <scope>NUCLEOTIDE SEQUENCE [LARGE SCALE GENOMIC DNA]</scope>
    <source>
        <strain evidence="8 9">CBS 20057</strain>
    </source>
</reference>
<organism evidence="8 9">
    <name type="scientific">Apiospora marii</name>
    <dbReference type="NCBI Taxonomy" id="335849"/>
    <lineage>
        <taxon>Eukaryota</taxon>
        <taxon>Fungi</taxon>
        <taxon>Dikarya</taxon>
        <taxon>Ascomycota</taxon>
        <taxon>Pezizomycotina</taxon>
        <taxon>Sordariomycetes</taxon>
        <taxon>Xylariomycetidae</taxon>
        <taxon>Amphisphaeriales</taxon>
        <taxon>Apiosporaceae</taxon>
        <taxon>Apiospora</taxon>
    </lineage>
</organism>
<dbReference type="Proteomes" id="UP001396898">
    <property type="component" value="Unassembled WGS sequence"/>
</dbReference>
<dbReference type="EMBL" id="JAQQWI010000014">
    <property type="protein sequence ID" value="KAK8013327.1"/>
    <property type="molecule type" value="Genomic_DNA"/>
</dbReference>
<protein>
    <recommendedName>
        <fullName evidence="7">FAD-binding domain-containing protein</fullName>
    </recommendedName>
</protein>
<evidence type="ECO:0000259" key="7">
    <source>
        <dbReference type="Pfam" id="PF01494"/>
    </source>
</evidence>
<dbReference type="Pfam" id="PF01494">
    <property type="entry name" value="FAD_binding_3"/>
    <property type="match status" value="1"/>
</dbReference>
<proteinExistence type="inferred from homology"/>
<evidence type="ECO:0000313" key="9">
    <source>
        <dbReference type="Proteomes" id="UP001396898"/>
    </source>
</evidence>
<evidence type="ECO:0000256" key="3">
    <source>
        <dbReference type="ARBA" id="ARBA00007992"/>
    </source>
</evidence>
<comment type="cofactor">
    <cofactor evidence="1">
        <name>FAD</name>
        <dbReference type="ChEBI" id="CHEBI:57692"/>
    </cofactor>
</comment>
<keyword evidence="9" id="KW-1185">Reference proteome</keyword>
<dbReference type="SUPFAM" id="SSF51905">
    <property type="entry name" value="FAD/NAD(P)-binding domain"/>
    <property type="match status" value="1"/>
</dbReference>
<evidence type="ECO:0000256" key="6">
    <source>
        <dbReference type="ARBA" id="ARBA00023002"/>
    </source>
</evidence>
<dbReference type="PANTHER" id="PTHR47356:SF2">
    <property type="entry name" value="FAD-BINDING DOMAIN-CONTAINING PROTEIN-RELATED"/>
    <property type="match status" value="1"/>
</dbReference>
<feature type="domain" description="FAD-binding" evidence="7">
    <location>
        <begin position="10"/>
        <end position="338"/>
    </location>
</feature>
<keyword evidence="6" id="KW-0560">Oxidoreductase</keyword>
<evidence type="ECO:0000313" key="8">
    <source>
        <dbReference type="EMBL" id="KAK8013327.1"/>
    </source>
</evidence>
<evidence type="ECO:0000256" key="2">
    <source>
        <dbReference type="ARBA" id="ARBA00005179"/>
    </source>
</evidence>
<dbReference type="Gene3D" id="3.50.50.60">
    <property type="entry name" value="FAD/NAD(P)-binding domain"/>
    <property type="match status" value="1"/>
</dbReference>
<dbReference type="InterPro" id="IPR050562">
    <property type="entry name" value="FAD_mOase_fung"/>
</dbReference>
<dbReference type="InterPro" id="IPR036188">
    <property type="entry name" value="FAD/NAD-bd_sf"/>
</dbReference>
<comment type="caution">
    <text evidence="8">The sequence shown here is derived from an EMBL/GenBank/DDBJ whole genome shotgun (WGS) entry which is preliminary data.</text>
</comment>
<comment type="similarity">
    <text evidence="3">Belongs to the paxM FAD-dependent monooxygenase family.</text>
</comment>
<name>A0ABR1RK80_9PEZI</name>
<accession>A0ABR1RK80</accession>
<dbReference type="PANTHER" id="PTHR47356">
    <property type="entry name" value="FAD-DEPENDENT MONOOXYGENASE ASQG-RELATED"/>
    <property type="match status" value="1"/>
</dbReference>
<dbReference type="PRINTS" id="PR00420">
    <property type="entry name" value="RNGMNOXGNASE"/>
</dbReference>
<keyword evidence="5" id="KW-0274">FAD</keyword>